<keyword evidence="3" id="KW-1185">Reference proteome</keyword>
<dbReference type="PANTHER" id="PTHR38049">
    <property type="entry name" value="RICIN B LECTIN DOMAIN-CONTAINING PROTEIN"/>
    <property type="match status" value="1"/>
</dbReference>
<name>A0A8E2JV47_9PEZI</name>
<dbReference type="PANTHER" id="PTHR38049:SF2">
    <property type="entry name" value="RICIN B LECTIN DOMAIN-CONTAINING PROTEIN"/>
    <property type="match status" value="1"/>
</dbReference>
<dbReference type="OrthoDB" id="3928002at2759"/>
<gene>
    <name evidence="2" type="ORF">AOQ84DRAFT_211759</name>
</gene>
<organism evidence="2 3">
    <name type="scientific">Glonium stellatum</name>
    <dbReference type="NCBI Taxonomy" id="574774"/>
    <lineage>
        <taxon>Eukaryota</taxon>
        <taxon>Fungi</taxon>
        <taxon>Dikarya</taxon>
        <taxon>Ascomycota</taxon>
        <taxon>Pezizomycotina</taxon>
        <taxon>Dothideomycetes</taxon>
        <taxon>Pleosporomycetidae</taxon>
        <taxon>Gloniales</taxon>
        <taxon>Gloniaceae</taxon>
        <taxon>Glonium</taxon>
    </lineage>
</organism>
<keyword evidence="1" id="KW-0732">Signal</keyword>
<feature type="chain" id="PRO_5034649652" evidence="1">
    <location>
        <begin position="18"/>
        <end position="209"/>
    </location>
</feature>
<sequence length="209" mass="23157">MVLGLISLAATVPLTVTSVLSLQSQAETRRSQGVDGAWKTNKSHLRARASNRTPEDRKPLFNGSKVVLRDGLLYVELQSCTVKSHPFTGYFLAYPDSSYDGLVSTISNDPPQLNWIFLDTSSLQIRHGLRVEAEAGITGPFGVVMAPPSAERRILLEGWEGFIAVETNQPGLWDLYFDRYDDGLKGRVPEGRRTVELELVHEDLEGNSK</sequence>
<evidence type="ECO:0000313" key="3">
    <source>
        <dbReference type="Proteomes" id="UP000250140"/>
    </source>
</evidence>
<dbReference type="Proteomes" id="UP000250140">
    <property type="component" value="Unassembled WGS sequence"/>
</dbReference>
<proteinExistence type="predicted"/>
<evidence type="ECO:0000256" key="1">
    <source>
        <dbReference type="SAM" id="SignalP"/>
    </source>
</evidence>
<dbReference type="AlphaFoldDB" id="A0A8E2JV47"/>
<dbReference type="EMBL" id="KV749202">
    <property type="protein sequence ID" value="OCL10623.1"/>
    <property type="molecule type" value="Genomic_DNA"/>
</dbReference>
<feature type="signal peptide" evidence="1">
    <location>
        <begin position="1"/>
        <end position="17"/>
    </location>
</feature>
<reference evidence="2 3" key="1">
    <citation type="journal article" date="2016" name="Nat. Commun.">
        <title>Ectomycorrhizal ecology is imprinted in the genome of the dominant symbiotic fungus Cenococcum geophilum.</title>
        <authorList>
            <consortium name="DOE Joint Genome Institute"/>
            <person name="Peter M."/>
            <person name="Kohler A."/>
            <person name="Ohm R.A."/>
            <person name="Kuo A."/>
            <person name="Krutzmann J."/>
            <person name="Morin E."/>
            <person name="Arend M."/>
            <person name="Barry K.W."/>
            <person name="Binder M."/>
            <person name="Choi C."/>
            <person name="Clum A."/>
            <person name="Copeland A."/>
            <person name="Grisel N."/>
            <person name="Haridas S."/>
            <person name="Kipfer T."/>
            <person name="LaButti K."/>
            <person name="Lindquist E."/>
            <person name="Lipzen A."/>
            <person name="Maire R."/>
            <person name="Meier B."/>
            <person name="Mihaltcheva S."/>
            <person name="Molinier V."/>
            <person name="Murat C."/>
            <person name="Poggeler S."/>
            <person name="Quandt C.A."/>
            <person name="Sperisen C."/>
            <person name="Tritt A."/>
            <person name="Tisserant E."/>
            <person name="Crous P.W."/>
            <person name="Henrissat B."/>
            <person name="Nehls U."/>
            <person name="Egli S."/>
            <person name="Spatafora J.W."/>
            <person name="Grigoriev I.V."/>
            <person name="Martin F.M."/>
        </authorList>
    </citation>
    <scope>NUCLEOTIDE SEQUENCE [LARGE SCALE GENOMIC DNA]</scope>
    <source>
        <strain evidence="2 3">CBS 207.34</strain>
    </source>
</reference>
<accession>A0A8E2JV47</accession>
<evidence type="ECO:0000313" key="2">
    <source>
        <dbReference type="EMBL" id="OCL10623.1"/>
    </source>
</evidence>
<protein>
    <submittedName>
        <fullName evidence="2">Uncharacterized protein</fullName>
    </submittedName>
</protein>